<name>A0A0K0X0I1_MYCGD</name>
<feature type="transmembrane region" description="Helical" evidence="1">
    <location>
        <begin position="79"/>
        <end position="98"/>
    </location>
</feature>
<keyword evidence="1" id="KW-1133">Transmembrane helix</keyword>
<feature type="transmembrane region" description="Helical" evidence="1">
    <location>
        <begin position="18"/>
        <end position="38"/>
    </location>
</feature>
<dbReference type="EMBL" id="CP012150">
    <property type="protein sequence ID" value="AKS30945.1"/>
    <property type="molecule type" value="Genomic_DNA"/>
</dbReference>
<organism evidence="2 3">
    <name type="scientific">Mycolicibacterium goodii</name>
    <name type="common">Mycobacterium goodii</name>
    <dbReference type="NCBI Taxonomy" id="134601"/>
    <lineage>
        <taxon>Bacteria</taxon>
        <taxon>Bacillati</taxon>
        <taxon>Actinomycetota</taxon>
        <taxon>Actinomycetes</taxon>
        <taxon>Mycobacteriales</taxon>
        <taxon>Mycobacteriaceae</taxon>
        <taxon>Mycolicibacterium</taxon>
    </lineage>
</organism>
<evidence type="ECO:0000313" key="2">
    <source>
        <dbReference type="EMBL" id="AKS30945.1"/>
    </source>
</evidence>
<dbReference type="AlphaFoldDB" id="A0A0K0X0I1"/>
<dbReference type="PATRIC" id="fig|134601.6.peg.541"/>
<evidence type="ECO:0000313" key="3">
    <source>
        <dbReference type="Proteomes" id="UP000062255"/>
    </source>
</evidence>
<reference evidence="2 3" key="1">
    <citation type="submission" date="2015-07" db="EMBL/GenBank/DDBJ databases">
        <title>Complete genome sequence of Mycobacterium goodii X7B, a facultative thermophilic biodesulfurizing bacterium.</title>
        <authorList>
            <person name="Yu B."/>
            <person name="Li F."/>
            <person name="Xu P."/>
        </authorList>
    </citation>
    <scope>NUCLEOTIDE SEQUENCE [LARGE SCALE GENOMIC DNA]</scope>
    <source>
        <strain evidence="2 3">X7B</strain>
    </source>
</reference>
<sequence>MTNDVEKRWHNPATFRSAVGYVLSVVAVAGVAFVFYVLDRTLLPAVLVPTITFFGAVGAFIRTYQVWKAEGTWPIWHGAGWFLMALSLFCLGVPGAAMTS</sequence>
<dbReference type="RefSeq" id="WP_049743358.1">
    <property type="nucleotide sequence ID" value="NZ_CP012150.1"/>
</dbReference>
<accession>A0A0K0X0I1</accession>
<protein>
    <submittedName>
        <fullName evidence="2">Membrane protein</fullName>
    </submittedName>
</protein>
<dbReference type="Proteomes" id="UP000062255">
    <property type="component" value="Chromosome"/>
</dbReference>
<dbReference type="OrthoDB" id="4563543at2"/>
<feature type="transmembrane region" description="Helical" evidence="1">
    <location>
        <begin position="45"/>
        <end position="67"/>
    </location>
</feature>
<gene>
    <name evidence="2" type="ORF">AFA91_02610</name>
</gene>
<keyword evidence="1" id="KW-0812">Transmembrane</keyword>
<proteinExistence type="predicted"/>
<evidence type="ECO:0000256" key="1">
    <source>
        <dbReference type="SAM" id="Phobius"/>
    </source>
</evidence>
<dbReference type="KEGG" id="mgo:AFA91_02610"/>
<dbReference type="STRING" id="134601.AFA91_02610"/>
<keyword evidence="1" id="KW-0472">Membrane</keyword>